<organism evidence="1 2">
    <name type="scientific">Montanilutibacter psychrotolerans</name>
    <dbReference type="NCBI Taxonomy" id="1327343"/>
    <lineage>
        <taxon>Bacteria</taxon>
        <taxon>Pseudomonadati</taxon>
        <taxon>Pseudomonadota</taxon>
        <taxon>Gammaproteobacteria</taxon>
        <taxon>Lysobacterales</taxon>
        <taxon>Lysobacteraceae</taxon>
        <taxon>Montanilutibacter</taxon>
    </lineage>
</organism>
<gene>
    <name evidence="1" type="ORF">EER27_15615</name>
</gene>
<dbReference type="OrthoDB" id="9007358at2"/>
<dbReference type="PROSITE" id="PS51257">
    <property type="entry name" value="PROKAR_LIPOPROTEIN"/>
    <property type="match status" value="1"/>
</dbReference>
<reference evidence="1 2" key="1">
    <citation type="submission" date="2018-11" db="EMBL/GenBank/DDBJ databases">
        <title>Lysobacter cryohumiis sp. nov., isolated from soil in the Tianshan Mountains, Xinjiang, China.</title>
        <authorList>
            <person name="Luo Y."/>
            <person name="Sheng H."/>
        </authorList>
    </citation>
    <scope>NUCLEOTIDE SEQUENCE [LARGE SCALE GENOMIC DNA]</scope>
    <source>
        <strain evidence="1 2">ZS60</strain>
    </source>
</reference>
<sequence>MHRLLRLTGLTAFLWLVGCDAVLSQSRTVCVTGYNQNERGIHEFWLDDENKSGCWGNPSGRTRGYPWGGGGKFSCGCNVAPGKQVSLFWEFVQTPEDFDAKVPPEQRTVQVTIPQPESPSSRYLRVYFMEDGSTPLQWVDDMGAPELIPRQVRETSKGDAHEQHGTATR</sequence>
<evidence type="ECO:0000313" key="1">
    <source>
        <dbReference type="EMBL" id="RNF82074.1"/>
    </source>
</evidence>
<evidence type="ECO:0000313" key="2">
    <source>
        <dbReference type="Proteomes" id="UP000267049"/>
    </source>
</evidence>
<dbReference type="EMBL" id="RIBS01000010">
    <property type="protein sequence ID" value="RNF82074.1"/>
    <property type="molecule type" value="Genomic_DNA"/>
</dbReference>
<protein>
    <submittedName>
        <fullName evidence="1">DUF3304 domain-containing protein</fullName>
    </submittedName>
</protein>
<name>A0A3M8SS94_9GAMM</name>
<dbReference type="Proteomes" id="UP000267049">
    <property type="component" value="Unassembled WGS sequence"/>
</dbReference>
<keyword evidence="2" id="KW-1185">Reference proteome</keyword>
<comment type="caution">
    <text evidence="1">The sequence shown here is derived from an EMBL/GenBank/DDBJ whole genome shotgun (WGS) entry which is preliminary data.</text>
</comment>
<dbReference type="AlphaFoldDB" id="A0A3M8SS94"/>
<proteinExistence type="predicted"/>
<accession>A0A3M8SS94</accession>
<dbReference type="RefSeq" id="WP_123089072.1">
    <property type="nucleotide sequence ID" value="NZ_RIBS01000010.1"/>
</dbReference>